<dbReference type="PRINTS" id="PR00032">
    <property type="entry name" value="HTHARAC"/>
</dbReference>
<evidence type="ECO:0000259" key="4">
    <source>
        <dbReference type="PROSITE" id="PS01124"/>
    </source>
</evidence>
<dbReference type="GO" id="GO:0043565">
    <property type="term" value="F:sequence-specific DNA binding"/>
    <property type="evidence" value="ECO:0007669"/>
    <property type="project" value="InterPro"/>
</dbReference>
<dbReference type="Gene3D" id="1.10.10.60">
    <property type="entry name" value="Homeodomain-like"/>
    <property type="match status" value="1"/>
</dbReference>
<keyword evidence="2" id="KW-0238">DNA-binding</keyword>
<dbReference type="InterPro" id="IPR009057">
    <property type="entry name" value="Homeodomain-like_sf"/>
</dbReference>
<dbReference type="PANTHER" id="PTHR43280">
    <property type="entry name" value="ARAC-FAMILY TRANSCRIPTIONAL REGULATOR"/>
    <property type="match status" value="1"/>
</dbReference>
<dbReference type="SUPFAM" id="SSF46689">
    <property type="entry name" value="Homeodomain-like"/>
    <property type="match status" value="1"/>
</dbReference>
<evidence type="ECO:0000256" key="3">
    <source>
        <dbReference type="ARBA" id="ARBA00023163"/>
    </source>
</evidence>
<evidence type="ECO:0000256" key="1">
    <source>
        <dbReference type="ARBA" id="ARBA00023015"/>
    </source>
</evidence>
<dbReference type="EMBL" id="FOXS01000001">
    <property type="protein sequence ID" value="SFP92545.1"/>
    <property type="molecule type" value="Genomic_DNA"/>
</dbReference>
<name>A0A1I5UBF7_HYMAR</name>
<dbReference type="PANTHER" id="PTHR43280:SF32">
    <property type="entry name" value="TRANSCRIPTIONAL REGULATORY PROTEIN"/>
    <property type="match status" value="1"/>
</dbReference>
<dbReference type="Pfam" id="PF12833">
    <property type="entry name" value="HTH_18"/>
    <property type="match status" value="1"/>
</dbReference>
<evidence type="ECO:0000313" key="5">
    <source>
        <dbReference type="EMBL" id="SFP92545.1"/>
    </source>
</evidence>
<dbReference type="InterPro" id="IPR020449">
    <property type="entry name" value="Tscrpt_reg_AraC-type_HTH"/>
</dbReference>
<dbReference type="GO" id="GO:0003700">
    <property type="term" value="F:DNA-binding transcription factor activity"/>
    <property type="evidence" value="ECO:0007669"/>
    <property type="project" value="InterPro"/>
</dbReference>
<accession>A0A1I5UBF7</accession>
<dbReference type="STRING" id="1227077.SAMN04515668_0847"/>
<feature type="domain" description="HTH araC/xylS-type" evidence="4">
    <location>
        <begin position="205"/>
        <end position="308"/>
    </location>
</feature>
<reference evidence="6" key="1">
    <citation type="submission" date="2016-10" db="EMBL/GenBank/DDBJ databases">
        <authorList>
            <person name="Varghese N."/>
            <person name="Submissions S."/>
        </authorList>
    </citation>
    <scope>NUCLEOTIDE SEQUENCE [LARGE SCALE GENOMIC DNA]</scope>
    <source>
        <strain evidence="6">OR362-8,ATCC BAA-1266,JCM 13504</strain>
    </source>
</reference>
<dbReference type="InterPro" id="IPR018060">
    <property type="entry name" value="HTH_AraC"/>
</dbReference>
<dbReference type="PROSITE" id="PS01124">
    <property type="entry name" value="HTH_ARAC_FAMILY_2"/>
    <property type="match status" value="1"/>
</dbReference>
<sequence>MKHPAKDFRVLPTVTDYTRFYGLPAPTHPLLTLIDLTKAREQAQGKDLPELLDPVVPQLYTIFLKRNLNGPLYYGHQSYDFREGVLGFSAPGQVFQVDASLDTSQVSGWMLVFHPDLLLRYPLGKKIANYGFFAYEVHEALHLSAQEESLLDALLHGLRTEAERPIDAFSQDVLVSQLEVLLNYANRFYHRQFLTRRVAEHDLLARFELILRGYFAQEGQLPLPTVQYFADALHVSPAYLSDMLRSLTGQTSQQHIHHALIEKAKHLLLSTSLAINETAFQLGFEYPQYFSRLFKSKTGLSPAAFRFSAH</sequence>
<keyword evidence="6" id="KW-1185">Reference proteome</keyword>
<dbReference type="AlphaFoldDB" id="A0A1I5UBF7"/>
<keyword evidence="3" id="KW-0804">Transcription</keyword>
<protein>
    <submittedName>
        <fullName evidence="5">Helix-turn-helix domain-containing protein</fullName>
    </submittedName>
</protein>
<evidence type="ECO:0000313" key="6">
    <source>
        <dbReference type="Proteomes" id="UP000199029"/>
    </source>
</evidence>
<gene>
    <name evidence="5" type="ORF">SAMN04515668_0847</name>
</gene>
<proteinExistence type="predicted"/>
<dbReference type="SMART" id="SM00342">
    <property type="entry name" value="HTH_ARAC"/>
    <property type="match status" value="1"/>
</dbReference>
<keyword evidence="1" id="KW-0805">Transcription regulation</keyword>
<dbReference type="Proteomes" id="UP000199029">
    <property type="component" value="Unassembled WGS sequence"/>
</dbReference>
<organism evidence="5 6">
    <name type="scientific">Hymenobacter arizonensis</name>
    <name type="common">Siccationidurans arizonensis</name>
    <dbReference type="NCBI Taxonomy" id="1227077"/>
    <lineage>
        <taxon>Bacteria</taxon>
        <taxon>Pseudomonadati</taxon>
        <taxon>Bacteroidota</taxon>
        <taxon>Cytophagia</taxon>
        <taxon>Cytophagales</taxon>
        <taxon>Hymenobacteraceae</taxon>
        <taxon>Hymenobacter</taxon>
    </lineage>
</organism>
<dbReference type="RefSeq" id="WP_177204588.1">
    <property type="nucleotide sequence ID" value="NZ_FOXS01000001.1"/>
</dbReference>
<evidence type="ECO:0000256" key="2">
    <source>
        <dbReference type="ARBA" id="ARBA00023125"/>
    </source>
</evidence>